<dbReference type="GO" id="GO:0016491">
    <property type="term" value="F:oxidoreductase activity"/>
    <property type="evidence" value="ECO:0007669"/>
    <property type="project" value="UniProtKB-KW"/>
</dbReference>
<keyword evidence="2" id="KW-0560">Oxidoreductase</keyword>
<dbReference type="EMBL" id="JBHRZH010000009">
    <property type="protein sequence ID" value="MFC3761778.1"/>
    <property type="molecule type" value="Genomic_DNA"/>
</dbReference>
<comment type="caution">
    <text evidence="2">The sequence shown here is derived from an EMBL/GenBank/DDBJ whole genome shotgun (WGS) entry which is preliminary data.</text>
</comment>
<evidence type="ECO:0000313" key="2">
    <source>
        <dbReference type="EMBL" id="MFC3761778.1"/>
    </source>
</evidence>
<proteinExistence type="predicted"/>
<dbReference type="InterPro" id="IPR020471">
    <property type="entry name" value="AKR"/>
</dbReference>
<sequence>MTVAKRPLGNSTIEVSEIGLGAWQFTDEGWGGPDENESARIVDEALALGVTFIDTAPGYAGGKSEAALGRALEGRRDQVVLCTKFGYWADEPANYSAGRIEESLTKSLARLRTDYVDVLLVHSPPFELMDGTTQPHYRELQRLKDAGMIRAYGVSGQADTSEEIRRIVETTGSQAIEIRFNALYQEPAQAFEAAAAAGVGLIVKVPLESGWLSGKYTADSRFEEGPRSRWTPEQIAERAALVDEFAALLPAGVSTTHGALRHILAQPQVSTVIPGTKSVQQLRENVAAHEGTLLPDTLAAIRKLGEGRPSLTW</sequence>
<gene>
    <name evidence="2" type="ORF">ACFOUW_13115</name>
</gene>
<dbReference type="InterPro" id="IPR023210">
    <property type="entry name" value="NADP_OxRdtase_dom"/>
</dbReference>
<reference evidence="3" key="1">
    <citation type="journal article" date="2019" name="Int. J. Syst. Evol. Microbiol.">
        <title>The Global Catalogue of Microorganisms (GCM) 10K type strain sequencing project: providing services to taxonomists for standard genome sequencing and annotation.</title>
        <authorList>
            <consortium name="The Broad Institute Genomics Platform"/>
            <consortium name="The Broad Institute Genome Sequencing Center for Infectious Disease"/>
            <person name="Wu L."/>
            <person name="Ma J."/>
        </authorList>
    </citation>
    <scope>NUCLEOTIDE SEQUENCE [LARGE SCALE GENOMIC DNA]</scope>
    <source>
        <strain evidence="3">CGMCC 4.7241</strain>
    </source>
</reference>
<evidence type="ECO:0000313" key="3">
    <source>
        <dbReference type="Proteomes" id="UP001595699"/>
    </source>
</evidence>
<dbReference type="PANTHER" id="PTHR43312:SF1">
    <property type="entry name" value="NADP-DEPENDENT OXIDOREDUCTASE DOMAIN-CONTAINING PROTEIN"/>
    <property type="match status" value="1"/>
</dbReference>
<dbReference type="InterPro" id="IPR053135">
    <property type="entry name" value="AKR2_Oxidoreductase"/>
</dbReference>
<evidence type="ECO:0000259" key="1">
    <source>
        <dbReference type="Pfam" id="PF00248"/>
    </source>
</evidence>
<feature type="domain" description="NADP-dependent oxidoreductase" evidence="1">
    <location>
        <begin position="17"/>
        <end position="304"/>
    </location>
</feature>
<dbReference type="InterPro" id="IPR036812">
    <property type="entry name" value="NAD(P)_OxRdtase_dom_sf"/>
</dbReference>
<accession>A0ABV7YAK9</accession>
<dbReference type="PRINTS" id="PR00069">
    <property type="entry name" value="ALDKETRDTASE"/>
</dbReference>
<dbReference type="Gene3D" id="3.20.20.100">
    <property type="entry name" value="NADP-dependent oxidoreductase domain"/>
    <property type="match status" value="1"/>
</dbReference>
<name>A0ABV7YAK9_9ACTN</name>
<dbReference type="Pfam" id="PF00248">
    <property type="entry name" value="Aldo_ket_red"/>
    <property type="match status" value="1"/>
</dbReference>
<dbReference type="Proteomes" id="UP001595699">
    <property type="component" value="Unassembled WGS sequence"/>
</dbReference>
<dbReference type="PANTHER" id="PTHR43312">
    <property type="entry name" value="D-THREO-ALDOSE 1-DEHYDROGENASE"/>
    <property type="match status" value="1"/>
</dbReference>
<dbReference type="SUPFAM" id="SSF51430">
    <property type="entry name" value="NAD(P)-linked oxidoreductase"/>
    <property type="match status" value="1"/>
</dbReference>
<protein>
    <submittedName>
        <fullName evidence="2">Aldo/keto reductase</fullName>
        <ecNumber evidence="2">1.1.1.-</ecNumber>
    </submittedName>
</protein>
<dbReference type="CDD" id="cd19086">
    <property type="entry name" value="AKR_AKR11C1"/>
    <property type="match status" value="1"/>
</dbReference>
<organism evidence="2 3">
    <name type="scientific">Tenggerimyces flavus</name>
    <dbReference type="NCBI Taxonomy" id="1708749"/>
    <lineage>
        <taxon>Bacteria</taxon>
        <taxon>Bacillati</taxon>
        <taxon>Actinomycetota</taxon>
        <taxon>Actinomycetes</taxon>
        <taxon>Propionibacteriales</taxon>
        <taxon>Nocardioidaceae</taxon>
        <taxon>Tenggerimyces</taxon>
    </lineage>
</organism>
<dbReference type="EC" id="1.1.1.-" evidence="2"/>
<dbReference type="RefSeq" id="WP_205114461.1">
    <property type="nucleotide sequence ID" value="NZ_JAFBCM010000001.1"/>
</dbReference>
<keyword evidence="3" id="KW-1185">Reference proteome</keyword>